<dbReference type="Pfam" id="PF00135">
    <property type="entry name" value="COesterase"/>
    <property type="match status" value="1"/>
</dbReference>
<gene>
    <name evidence="3" type="ORF">SAMN06265795_1217</name>
</gene>
<sequence>MKLSSWAAAACAGSLALAGCGGDSNNTAAAAYATARDIVTVAGGSIAASADSSAAIRVFKAIPFAAPPVGNLRWKAPQPVAAWSGVRRSDNFAPACLMGNRPFSAPNSILYQDSEPQSEDCLYLNVWTGAASATEKRPVMVLLHGGGNLLGSGAQPNYNGTGLASKGAVVVTLNYRLGALGFMAHPELTAESGNNASGNYALLDEIAALKWVRDNIAQFGGDPANVTLYSESAGSQHASVLMASPLAKGLFHRIVLESLANLPAGTPNTTLAQAEAGGSAVQASLGAANLAAMRARLPQEVMAAAGAISNVIVDGYVLPDQLDLMLANGNFNDVPMMAGWNSDEGTPYPAFAKTLAAYDTAVNARFGSFASQFRQVYPVATDADVVAMAYQPMRDSLFAWQPWTMARSHAAKAKTKTFLYFFNRKPTYYADQKFAEQDPPSSYGAYHSLEQVYFYNNLDRSAPARPYTDVDRAIADAASTYLVNFARRGDPNSTDAGSTLPQWPAFTSAASQTMVIGDTIAPGAVPFRAALDFYDSFYATTLGRGLPF</sequence>
<dbReference type="EMBL" id="FZOT01000021">
    <property type="protein sequence ID" value="SNT27433.1"/>
    <property type="molecule type" value="Genomic_DNA"/>
</dbReference>
<dbReference type="InterPro" id="IPR050309">
    <property type="entry name" value="Type-B_Carboxylest/Lipase"/>
</dbReference>
<dbReference type="InterPro" id="IPR029058">
    <property type="entry name" value="AB_hydrolase_fold"/>
</dbReference>
<evidence type="ECO:0000313" key="3">
    <source>
        <dbReference type="EMBL" id="SNT27433.1"/>
    </source>
</evidence>
<proteinExistence type="predicted"/>
<dbReference type="InterPro" id="IPR002018">
    <property type="entry name" value="CarbesteraseB"/>
</dbReference>
<keyword evidence="4" id="KW-1185">Reference proteome</keyword>
<keyword evidence="1" id="KW-0732">Signal</keyword>
<name>A0A239LC62_9BURK</name>
<dbReference type="SUPFAM" id="SSF53474">
    <property type="entry name" value="alpha/beta-Hydrolases"/>
    <property type="match status" value="1"/>
</dbReference>
<feature type="signal peptide" evidence="1">
    <location>
        <begin position="1"/>
        <end position="18"/>
    </location>
</feature>
<dbReference type="AlphaFoldDB" id="A0A239LC62"/>
<accession>A0A239LC62</accession>
<dbReference type="PROSITE" id="PS51257">
    <property type="entry name" value="PROKAR_LIPOPROTEIN"/>
    <property type="match status" value="1"/>
</dbReference>
<evidence type="ECO:0000259" key="2">
    <source>
        <dbReference type="Pfam" id="PF00135"/>
    </source>
</evidence>
<feature type="chain" id="PRO_5012602297" evidence="1">
    <location>
        <begin position="19"/>
        <end position="548"/>
    </location>
</feature>
<evidence type="ECO:0000256" key="1">
    <source>
        <dbReference type="SAM" id="SignalP"/>
    </source>
</evidence>
<dbReference type="Gene3D" id="3.40.50.1820">
    <property type="entry name" value="alpha/beta hydrolase"/>
    <property type="match status" value="1"/>
</dbReference>
<dbReference type="Proteomes" id="UP000198284">
    <property type="component" value="Unassembled WGS sequence"/>
</dbReference>
<dbReference type="RefSeq" id="WP_089401344.1">
    <property type="nucleotide sequence ID" value="NZ_FZOT01000021.1"/>
</dbReference>
<reference evidence="3 4" key="1">
    <citation type="submission" date="2017-06" db="EMBL/GenBank/DDBJ databases">
        <authorList>
            <person name="Kim H.J."/>
            <person name="Triplett B.A."/>
        </authorList>
    </citation>
    <scope>NUCLEOTIDE SEQUENCE [LARGE SCALE GENOMIC DNA]</scope>
    <source>
        <strain evidence="3 4">U15</strain>
    </source>
</reference>
<dbReference type="PANTHER" id="PTHR11559">
    <property type="entry name" value="CARBOXYLESTERASE"/>
    <property type="match status" value="1"/>
</dbReference>
<organism evidence="3 4">
    <name type="scientific">Noviherbaspirillum humi</name>
    <dbReference type="NCBI Taxonomy" id="1688639"/>
    <lineage>
        <taxon>Bacteria</taxon>
        <taxon>Pseudomonadati</taxon>
        <taxon>Pseudomonadota</taxon>
        <taxon>Betaproteobacteria</taxon>
        <taxon>Burkholderiales</taxon>
        <taxon>Oxalobacteraceae</taxon>
        <taxon>Noviherbaspirillum</taxon>
    </lineage>
</organism>
<protein>
    <submittedName>
        <fullName evidence="3">Para-nitrobenzyl esterase</fullName>
    </submittedName>
</protein>
<evidence type="ECO:0000313" key="4">
    <source>
        <dbReference type="Proteomes" id="UP000198284"/>
    </source>
</evidence>
<feature type="domain" description="Carboxylesterase type B" evidence="2">
    <location>
        <begin position="47"/>
        <end position="519"/>
    </location>
</feature>
<dbReference type="OrthoDB" id="9775851at2"/>